<evidence type="ECO:0000256" key="6">
    <source>
        <dbReference type="ARBA" id="ARBA00023002"/>
    </source>
</evidence>
<dbReference type="EMBL" id="CP136336">
    <property type="protein sequence ID" value="WOB06713.1"/>
    <property type="molecule type" value="Genomic_DNA"/>
</dbReference>
<comment type="catalytic activity">
    <reaction evidence="8">
        <text>(6S)-5,6,7,8-tetrahydrofolate + NADP(+) = 7,8-dihydrofolate + NADPH + H(+)</text>
        <dbReference type="Rhea" id="RHEA:15009"/>
        <dbReference type="ChEBI" id="CHEBI:15378"/>
        <dbReference type="ChEBI" id="CHEBI:57451"/>
        <dbReference type="ChEBI" id="CHEBI:57453"/>
        <dbReference type="ChEBI" id="CHEBI:57783"/>
        <dbReference type="ChEBI" id="CHEBI:58349"/>
        <dbReference type="EC" id="1.5.1.3"/>
    </reaction>
</comment>
<accession>A0ABZ0CPE7</accession>
<dbReference type="InterPro" id="IPR012259">
    <property type="entry name" value="DHFR"/>
</dbReference>
<evidence type="ECO:0000256" key="3">
    <source>
        <dbReference type="ARBA" id="ARBA00012856"/>
    </source>
</evidence>
<dbReference type="CDD" id="cd00209">
    <property type="entry name" value="DHFR"/>
    <property type="match status" value="1"/>
</dbReference>
<keyword evidence="4 8" id="KW-0554">One-carbon metabolism</keyword>
<dbReference type="InterPro" id="IPR024072">
    <property type="entry name" value="DHFR-like_dom_sf"/>
</dbReference>
<comment type="function">
    <text evidence="7 8">Key enzyme in folate metabolism. Catalyzes an essential reaction for de novo glycine and purine synthesis, and for DNA precursor synthesis.</text>
</comment>
<evidence type="ECO:0000256" key="4">
    <source>
        <dbReference type="ARBA" id="ARBA00022563"/>
    </source>
</evidence>
<keyword evidence="6 8" id="KW-0560">Oxidoreductase</keyword>
<protein>
    <recommendedName>
        <fullName evidence="3 8">Dihydrofolate reductase</fullName>
        <ecNumber evidence="3 8">1.5.1.3</ecNumber>
    </recommendedName>
</protein>
<dbReference type="GO" id="GO:0004146">
    <property type="term" value="F:dihydrofolate reductase activity"/>
    <property type="evidence" value="ECO:0007669"/>
    <property type="project" value="UniProtKB-EC"/>
</dbReference>
<keyword evidence="11" id="KW-1185">Reference proteome</keyword>
<evidence type="ECO:0000256" key="2">
    <source>
        <dbReference type="ARBA" id="ARBA00009539"/>
    </source>
</evidence>
<dbReference type="Proteomes" id="UP001303946">
    <property type="component" value="Chromosome"/>
</dbReference>
<dbReference type="PANTHER" id="PTHR48069:SF3">
    <property type="entry name" value="DIHYDROFOLATE REDUCTASE"/>
    <property type="match status" value="1"/>
</dbReference>
<evidence type="ECO:0000256" key="7">
    <source>
        <dbReference type="ARBA" id="ARBA00025067"/>
    </source>
</evidence>
<comment type="pathway">
    <text evidence="1 8">Cofactor biosynthesis; tetrahydrofolate biosynthesis; 5,6,7,8-tetrahydrofolate from 7,8-dihydrofolate: step 1/1.</text>
</comment>
<dbReference type="EC" id="1.5.1.3" evidence="3 8"/>
<organism evidence="10 11">
    <name type="scientific">Piscinibacter gummiphilus</name>
    <dbReference type="NCBI Taxonomy" id="946333"/>
    <lineage>
        <taxon>Bacteria</taxon>
        <taxon>Pseudomonadati</taxon>
        <taxon>Pseudomonadota</taxon>
        <taxon>Betaproteobacteria</taxon>
        <taxon>Burkholderiales</taxon>
        <taxon>Sphaerotilaceae</taxon>
        <taxon>Piscinibacter</taxon>
    </lineage>
</organism>
<reference evidence="10 11" key="1">
    <citation type="submission" date="2023-10" db="EMBL/GenBank/DDBJ databases">
        <title>Bacteria for the degradation of biodegradable plastic PBAT(Polybutylene adipate terephthalate).</title>
        <authorList>
            <person name="Weon H.-Y."/>
            <person name="Yeon J."/>
        </authorList>
    </citation>
    <scope>NUCLEOTIDE SEQUENCE [LARGE SCALE GENOMIC DNA]</scope>
    <source>
        <strain evidence="10 11">SBD 7-3</strain>
    </source>
</reference>
<dbReference type="Pfam" id="PF00186">
    <property type="entry name" value="DHFR_1"/>
    <property type="match status" value="1"/>
</dbReference>
<comment type="similarity">
    <text evidence="2 8">Belongs to the dihydrofolate reductase family.</text>
</comment>
<dbReference type="Gene3D" id="3.40.430.10">
    <property type="entry name" value="Dihydrofolate Reductase, subunit A"/>
    <property type="match status" value="1"/>
</dbReference>
<dbReference type="SUPFAM" id="SSF53597">
    <property type="entry name" value="Dihydrofolate reductase-like"/>
    <property type="match status" value="1"/>
</dbReference>
<evidence type="ECO:0000256" key="1">
    <source>
        <dbReference type="ARBA" id="ARBA00004903"/>
    </source>
</evidence>
<sequence>MPLAPRPPLTLIAAVARNGAIGRDNQLLFRIPGDLPRLKRVTLGHPVIMGRKTWESLPPKNRPLPGRLNIVVTRNRDWRAEGAVTAHSLEEALEHTRGAQQAFVIGGAELYALALPHADRLDLTEVDQAAEGDAFFPAWKREDFQETARELPPADASAPFGFAFVTYQRKR</sequence>
<dbReference type="InterPro" id="IPR001796">
    <property type="entry name" value="DHFR_dom"/>
</dbReference>
<evidence type="ECO:0000313" key="10">
    <source>
        <dbReference type="EMBL" id="WOB06713.1"/>
    </source>
</evidence>
<dbReference type="PANTHER" id="PTHR48069">
    <property type="entry name" value="DIHYDROFOLATE REDUCTASE"/>
    <property type="match status" value="1"/>
</dbReference>
<dbReference type="PROSITE" id="PS51330">
    <property type="entry name" value="DHFR_2"/>
    <property type="match status" value="1"/>
</dbReference>
<proteinExistence type="inferred from homology"/>
<feature type="domain" description="DHFR" evidence="9">
    <location>
        <begin position="8"/>
        <end position="169"/>
    </location>
</feature>
<dbReference type="RefSeq" id="WP_316699317.1">
    <property type="nucleotide sequence ID" value="NZ_CP136336.1"/>
</dbReference>
<evidence type="ECO:0000259" key="9">
    <source>
        <dbReference type="PROSITE" id="PS51330"/>
    </source>
</evidence>
<name>A0ABZ0CPE7_9BURK</name>
<dbReference type="PIRSF" id="PIRSF000194">
    <property type="entry name" value="DHFR"/>
    <property type="match status" value="1"/>
</dbReference>
<gene>
    <name evidence="10" type="ORF">RXV79_17490</name>
</gene>
<keyword evidence="5 8" id="KW-0521">NADP</keyword>
<evidence type="ECO:0000256" key="8">
    <source>
        <dbReference type="PIRNR" id="PIRNR000194"/>
    </source>
</evidence>
<evidence type="ECO:0000313" key="11">
    <source>
        <dbReference type="Proteomes" id="UP001303946"/>
    </source>
</evidence>
<dbReference type="PRINTS" id="PR00070">
    <property type="entry name" value="DHFR"/>
</dbReference>
<evidence type="ECO:0000256" key="5">
    <source>
        <dbReference type="ARBA" id="ARBA00022857"/>
    </source>
</evidence>